<evidence type="ECO:0000313" key="9">
    <source>
        <dbReference type="Proteomes" id="UP000472755"/>
    </source>
</evidence>
<dbReference type="EMBL" id="JXXK01000036">
    <property type="protein sequence ID" value="KJF38605.1"/>
    <property type="molecule type" value="Genomic_DNA"/>
</dbReference>
<reference evidence="4" key="1">
    <citation type="submission" date="2015-02" db="EMBL/GenBank/DDBJ databases">
        <title>A novel member of the family Ruminococcaceae isolated from human feces.</title>
        <authorList>
            <person name="Shkoporov A.N."/>
            <person name="Chaplin A.V."/>
            <person name="Motuzova O.V."/>
            <person name="Kafarskaia L.I."/>
            <person name="Khokhlova E.V."/>
            <person name="Efimov B.A."/>
        </authorList>
    </citation>
    <scope>NUCLEOTIDE SEQUENCE [LARGE SCALE GENOMIC DNA]</scope>
    <source>
        <strain evidence="4">585-1</strain>
    </source>
</reference>
<dbReference type="GO" id="GO:0008976">
    <property type="term" value="F:polyphosphate kinase activity"/>
    <property type="evidence" value="ECO:0007669"/>
    <property type="project" value="InterPro"/>
</dbReference>
<evidence type="ECO:0000259" key="3">
    <source>
        <dbReference type="Pfam" id="PF03976"/>
    </source>
</evidence>
<protein>
    <submittedName>
        <fullName evidence="6">Polyphosphate kinase 2 family protein</fullName>
    </submittedName>
</protein>
<evidence type="ECO:0000256" key="1">
    <source>
        <dbReference type="ARBA" id="ARBA00022679"/>
    </source>
</evidence>
<dbReference type="Proteomes" id="UP000032483">
    <property type="component" value="Unassembled WGS sequence"/>
</dbReference>
<name>A0A0D8IV81_9FIRM</name>
<evidence type="ECO:0000313" key="7">
    <source>
        <dbReference type="Proteomes" id="UP000032483"/>
    </source>
</evidence>
<dbReference type="Proteomes" id="UP000472755">
    <property type="component" value="Unassembled WGS sequence"/>
</dbReference>
<evidence type="ECO:0000313" key="4">
    <source>
        <dbReference type="EMBL" id="KJF38605.1"/>
    </source>
</evidence>
<dbReference type="Gene3D" id="3.40.50.300">
    <property type="entry name" value="P-loop containing nucleotide triphosphate hydrolases"/>
    <property type="match status" value="1"/>
</dbReference>
<dbReference type="GO" id="GO:0006797">
    <property type="term" value="P:polyphosphate metabolic process"/>
    <property type="evidence" value="ECO:0007669"/>
    <property type="project" value="InterPro"/>
</dbReference>
<reference evidence="6 9" key="3">
    <citation type="journal article" date="2019" name="Nat. Med.">
        <title>A library of human gut bacterial isolates paired with longitudinal multiomics data enables mechanistic microbiome research.</title>
        <authorList>
            <person name="Poyet M."/>
            <person name="Groussin M."/>
            <person name="Gibbons S.M."/>
            <person name="Avila-Pacheco J."/>
            <person name="Jiang X."/>
            <person name="Kearney S.M."/>
            <person name="Perrotta A.R."/>
            <person name="Berdy B."/>
            <person name="Zhao S."/>
            <person name="Lieberman T.D."/>
            <person name="Swanson P.K."/>
            <person name="Smith M."/>
            <person name="Roesemann S."/>
            <person name="Alexander J.E."/>
            <person name="Rich S.A."/>
            <person name="Livny J."/>
            <person name="Vlamakis H."/>
            <person name="Clish C."/>
            <person name="Bullock K."/>
            <person name="Deik A."/>
            <person name="Scott J."/>
            <person name="Pierce K.A."/>
            <person name="Xavier R.J."/>
            <person name="Alm E.J."/>
        </authorList>
    </citation>
    <scope>NUCLEOTIDE SEQUENCE [LARGE SCALE GENOMIC DNA]</scope>
    <source>
        <strain evidence="6 9">BIOML-A4</strain>
    </source>
</reference>
<evidence type="ECO:0000313" key="8">
    <source>
        <dbReference type="Proteomes" id="UP000053433"/>
    </source>
</evidence>
<dbReference type="InterPro" id="IPR022300">
    <property type="entry name" value="PPK2-rel_1"/>
</dbReference>
<dbReference type="Pfam" id="PF03976">
    <property type="entry name" value="PPK2"/>
    <property type="match status" value="1"/>
</dbReference>
<reference evidence="5 8" key="2">
    <citation type="submission" date="2015-10" db="EMBL/GenBank/DDBJ databases">
        <title>A novel member of the family Ruminococcaceae isolated from human faeces.</title>
        <authorList>
            <person name="Shkoporov A.N."/>
            <person name="Chaplin A.V."/>
            <person name="Motuzova O.V."/>
            <person name="Kafarskaia L.I."/>
            <person name="Efimov B.A."/>
        </authorList>
    </citation>
    <scope>NUCLEOTIDE SEQUENCE [LARGE SCALE GENOMIC DNA]</scope>
    <source>
        <strain evidence="5 8">668</strain>
    </source>
</reference>
<keyword evidence="2 6" id="KW-0418">Kinase</keyword>
<proteinExistence type="predicted"/>
<evidence type="ECO:0000256" key="2">
    <source>
        <dbReference type="ARBA" id="ARBA00022777"/>
    </source>
</evidence>
<accession>A0A0W7TMU0</accession>
<dbReference type="InterPro" id="IPR016898">
    <property type="entry name" value="Polyphosphate_phosphotransfera"/>
</dbReference>
<dbReference type="Proteomes" id="UP000053433">
    <property type="component" value="Unassembled WGS sequence"/>
</dbReference>
<dbReference type="NCBIfam" id="TIGR03709">
    <property type="entry name" value="PPK2_rel_1"/>
    <property type="match status" value="1"/>
</dbReference>
<feature type="domain" description="Polyphosphate kinase-2-related" evidence="3">
    <location>
        <begin position="29"/>
        <end position="262"/>
    </location>
</feature>
<dbReference type="InterPro" id="IPR027417">
    <property type="entry name" value="P-loop_NTPase"/>
</dbReference>
<dbReference type="InterPro" id="IPR022488">
    <property type="entry name" value="PPK2-related"/>
</dbReference>
<gene>
    <name evidence="5" type="ORF">ASJ35_15840</name>
    <name evidence="6" type="ORF">GMD59_14110</name>
    <name evidence="4" type="ORF">TQ39_17150</name>
</gene>
<evidence type="ECO:0000313" key="5">
    <source>
        <dbReference type="EMBL" id="KUE75039.1"/>
    </source>
</evidence>
<keyword evidence="1" id="KW-0808">Transferase</keyword>
<dbReference type="GeneID" id="42858270"/>
<dbReference type="PATRIC" id="fig|1550024.3.peg.3913"/>
<organism evidence="4 7">
    <name type="scientific">Ruthenibacterium lactatiformans</name>
    <dbReference type="NCBI Taxonomy" id="1550024"/>
    <lineage>
        <taxon>Bacteria</taxon>
        <taxon>Bacillati</taxon>
        <taxon>Bacillota</taxon>
        <taxon>Clostridia</taxon>
        <taxon>Eubacteriales</taxon>
        <taxon>Oscillospiraceae</taxon>
        <taxon>Ruthenibacterium</taxon>
    </lineage>
</organism>
<dbReference type="AlphaFoldDB" id="A0A0D8IV81"/>
<dbReference type="EMBL" id="WMZU01000026">
    <property type="protein sequence ID" value="MTS28413.1"/>
    <property type="molecule type" value="Genomic_DNA"/>
</dbReference>
<sequence>MSLKDYRFDGEEKLELRGMNTGAKKDGVDKEDILRRTEKNLGRIEALQDKLYADGRESVLIILQAMDAAGKDSTVKHVMGCVNPQGIDVHSFKQPTSEELSHDYLWRAMKALPARGKMALFNRSYYEDVLVVKVHALQKNYKMPARVLEDPDFFKKRYRQIRHFEEYLYENGCRVVKIFLNLSREKQKERFLERIQVEAKNWKFSQADIRERAYWNDYMDAYEAAVNETATRHSPWYVIPADQKWYTRYLVSEAVLGVLEDIDPHYPKLPPEHAAELQECREALENE</sequence>
<comment type="caution">
    <text evidence="4">The sequence shown here is derived from an EMBL/GenBank/DDBJ whole genome shotgun (WGS) entry which is preliminary data.</text>
</comment>
<accession>A0A0D8IV81</accession>
<dbReference type="PANTHER" id="PTHR34383">
    <property type="entry name" value="POLYPHOSPHATE:AMP PHOSPHOTRANSFERASE-RELATED"/>
    <property type="match status" value="1"/>
</dbReference>
<dbReference type="PIRSF" id="PIRSF028756">
    <property type="entry name" value="PPK2_prd"/>
    <property type="match status" value="1"/>
</dbReference>
<dbReference type="SUPFAM" id="SSF52540">
    <property type="entry name" value="P-loop containing nucleoside triphosphate hydrolases"/>
    <property type="match status" value="1"/>
</dbReference>
<keyword evidence="7" id="KW-1185">Reference proteome</keyword>
<evidence type="ECO:0000313" key="6">
    <source>
        <dbReference type="EMBL" id="MTS28413.1"/>
    </source>
</evidence>
<dbReference type="PANTHER" id="PTHR34383:SF3">
    <property type="entry name" value="POLYPHOSPHATE:AMP PHOSPHOTRANSFERASE"/>
    <property type="match status" value="1"/>
</dbReference>
<dbReference type="EMBL" id="LMUA01000031">
    <property type="protein sequence ID" value="KUE75039.1"/>
    <property type="molecule type" value="Genomic_DNA"/>
</dbReference>
<dbReference type="RefSeq" id="WP_009323419.1">
    <property type="nucleotide sequence ID" value="NZ_CAOJUJ010000041.1"/>
</dbReference>